<keyword evidence="6 8" id="KW-0520">NAD</keyword>
<dbReference type="InterPro" id="IPR014026">
    <property type="entry name" value="UDP-Glc/GDP-Man_DH_dimer"/>
</dbReference>
<feature type="binding site" evidence="11">
    <location>
        <position position="37"/>
    </location>
    <ligand>
        <name>NAD(+)</name>
        <dbReference type="ChEBI" id="CHEBI:57540"/>
    </ligand>
</feature>
<evidence type="ECO:0000313" key="13">
    <source>
        <dbReference type="EMBL" id="BFD45373.1"/>
    </source>
</evidence>
<keyword evidence="5 8" id="KW-0560">Oxidoreductase</keyword>
<feature type="binding site" evidence="11">
    <location>
        <position position="88"/>
    </location>
    <ligand>
        <name>NAD(+)</name>
        <dbReference type="ChEBI" id="CHEBI:57540"/>
    </ligand>
</feature>
<evidence type="ECO:0000256" key="10">
    <source>
        <dbReference type="PIRSR" id="PIRSR500134-2"/>
    </source>
</evidence>
<evidence type="ECO:0000256" key="5">
    <source>
        <dbReference type="ARBA" id="ARBA00023002"/>
    </source>
</evidence>
<feature type="domain" description="UDP-glucose/GDP-mannose dehydrogenase C-terminal" evidence="12">
    <location>
        <begin position="316"/>
        <end position="417"/>
    </location>
</feature>
<protein>
    <recommendedName>
        <fullName evidence="4 8">UDP-glucose 6-dehydrogenase</fullName>
        <ecNumber evidence="3 8">1.1.1.22</ecNumber>
    </recommendedName>
</protein>
<evidence type="ECO:0000259" key="12">
    <source>
        <dbReference type="SMART" id="SM00984"/>
    </source>
</evidence>
<dbReference type="NCBIfam" id="TIGR03026">
    <property type="entry name" value="NDP-sugDHase"/>
    <property type="match status" value="1"/>
</dbReference>
<accession>A0AAT9G6F9</accession>
<evidence type="ECO:0000256" key="3">
    <source>
        <dbReference type="ARBA" id="ARBA00012954"/>
    </source>
</evidence>
<feature type="binding site" evidence="10">
    <location>
        <begin position="151"/>
        <end position="154"/>
    </location>
    <ligand>
        <name>substrate</name>
    </ligand>
</feature>
<dbReference type="Pfam" id="PF00984">
    <property type="entry name" value="UDPG_MGDP_dh"/>
    <property type="match status" value="1"/>
</dbReference>
<feature type="binding site" evidence="10">
    <location>
        <position position="323"/>
    </location>
    <ligand>
        <name>substrate</name>
    </ligand>
</feature>
<evidence type="ECO:0000256" key="4">
    <source>
        <dbReference type="ARBA" id="ARBA00015132"/>
    </source>
</evidence>
<feature type="binding site" evidence="11">
    <location>
        <position position="330"/>
    </location>
    <ligand>
        <name>NAD(+)</name>
        <dbReference type="ChEBI" id="CHEBI:57540"/>
    </ligand>
</feature>
<comment type="similarity">
    <text evidence="2 8">Belongs to the UDP-glucose/GDP-mannose dehydrogenase family.</text>
</comment>
<reference evidence="13" key="1">
    <citation type="submission" date="2024-01" db="EMBL/GenBank/DDBJ databases">
        <title>Sequencing the genomes of a sandfly, Sergentomyia squamirostris, and its two endosymbionts.</title>
        <authorList>
            <person name="Itokawa K."/>
            <person name="Sanjoba C."/>
        </authorList>
    </citation>
    <scope>NUCLEOTIDE SEQUENCE</scope>
    <source>
        <strain evidence="13">RiSSQ</strain>
    </source>
</reference>
<dbReference type="GO" id="GO:0003979">
    <property type="term" value="F:UDP-glucose 6-dehydrogenase activity"/>
    <property type="evidence" value="ECO:0007669"/>
    <property type="project" value="UniProtKB-EC"/>
</dbReference>
<dbReference type="InterPro" id="IPR028357">
    <property type="entry name" value="UDPglc_DH_bac"/>
</dbReference>
<dbReference type="AlphaFoldDB" id="A0AAT9G6F9"/>
<evidence type="ECO:0000256" key="7">
    <source>
        <dbReference type="ARBA" id="ARBA00047473"/>
    </source>
</evidence>
<dbReference type="SUPFAM" id="SSF51735">
    <property type="entry name" value="NAD(P)-binding Rossmann-fold domains"/>
    <property type="match status" value="1"/>
</dbReference>
<evidence type="ECO:0000256" key="11">
    <source>
        <dbReference type="PIRSR" id="PIRSR500134-3"/>
    </source>
</evidence>
<dbReference type="InterPro" id="IPR001732">
    <property type="entry name" value="UDP-Glc/GDP-Man_DH_N"/>
</dbReference>
<dbReference type="GO" id="GO:0000271">
    <property type="term" value="P:polysaccharide biosynthetic process"/>
    <property type="evidence" value="ECO:0007669"/>
    <property type="project" value="InterPro"/>
</dbReference>
<dbReference type="InterPro" id="IPR008927">
    <property type="entry name" value="6-PGluconate_DH-like_C_sf"/>
</dbReference>
<dbReference type="InterPro" id="IPR036291">
    <property type="entry name" value="NAD(P)-bd_dom_sf"/>
</dbReference>
<dbReference type="EMBL" id="AP029170">
    <property type="protein sequence ID" value="BFD45373.1"/>
    <property type="molecule type" value="Genomic_DNA"/>
</dbReference>
<dbReference type="GO" id="GO:0051287">
    <property type="term" value="F:NAD binding"/>
    <property type="evidence" value="ECO:0007669"/>
    <property type="project" value="InterPro"/>
</dbReference>
<dbReference type="SUPFAM" id="SSF48179">
    <property type="entry name" value="6-phosphogluconate dehydrogenase C-terminal domain-like"/>
    <property type="match status" value="1"/>
</dbReference>
<dbReference type="Gene3D" id="1.20.5.100">
    <property type="entry name" value="Cytochrome c1, transmembrane anchor, C-terminal"/>
    <property type="match status" value="1"/>
</dbReference>
<dbReference type="SMART" id="SM00984">
    <property type="entry name" value="UDPG_MGDP_dh_C"/>
    <property type="match status" value="1"/>
</dbReference>
<evidence type="ECO:0000256" key="9">
    <source>
        <dbReference type="PIRSR" id="PIRSR500134-1"/>
    </source>
</evidence>
<evidence type="ECO:0000256" key="2">
    <source>
        <dbReference type="ARBA" id="ARBA00006601"/>
    </source>
</evidence>
<dbReference type="PANTHER" id="PTHR43750:SF3">
    <property type="entry name" value="UDP-GLUCOSE 6-DEHYDROGENASE TUAD"/>
    <property type="match status" value="1"/>
</dbReference>
<evidence type="ECO:0000256" key="1">
    <source>
        <dbReference type="ARBA" id="ARBA00004701"/>
    </source>
</evidence>
<dbReference type="PIRSF" id="PIRSF500134">
    <property type="entry name" value="UDPglc_DH_bac"/>
    <property type="match status" value="1"/>
</dbReference>
<dbReference type="EC" id="1.1.1.22" evidence="3 8"/>
<evidence type="ECO:0000256" key="8">
    <source>
        <dbReference type="PIRNR" id="PIRNR000124"/>
    </source>
</evidence>
<feature type="binding site" evidence="11">
    <location>
        <position position="123"/>
    </location>
    <ligand>
        <name>NAD(+)</name>
        <dbReference type="ChEBI" id="CHEBI:57540"/>
    </ligand>
</feature>
<dbReference type="Pfam" id="PF03720">
    <property type="entry name" value="UDPG_MGDP_dh_C"/>
    <property type="match status" value="1"/>
</dbReference>
<dbReference type="InterPro" id="IPR017476">
    <property type="entry name" value="UDP-Glc/GDP-Man"/>
</dbReference>
<gene>
    <name evidence="13" type="ORF">DMENIID0002_00190</name>
</gene>
<feature type="active site" description="Nucleophile" evidence="9">
    <location>
        <position position="262"/>
    </location>
</feature>
<organism evidence="13">
    <name type="scientific">Candidatus Tisiphia endosymbiont of Sergentomyia squamirostris</name>
    <dbReference type="NCBI Taxonomy" id="3113639"/>
    <lineage>
        <taxon>Bacteria</taxon>
        <taxon>Pseudomonadati</taxon>
        <taxon>Pseudomonadota</taxon>
        <taxon>Alphaproteobacteria</taxon>
        <taxon>Rickettsiales</taxon>
        <taxon>Rickettsiaceae</taxon>
        <taxon>Rickettsieae</taxon>
        <taxon>Candidatus Tisiphia</taxon>
    </lineage>
</organism>
<dbReference type="PANTHER" id="PTHR43750">
    <property type="entry name" value="UDP-GLUCOSE 6-DEHYDROGENASE TUAD"/>
    <property type="match status" value="1"/>
</dbReference>
<dbReference type="SUPFAM" id="SSF52413">
    <property type="entry name" value="UDP-glucose/GDP-mannose dehydrogenase C-terminal domain"/>
    <property type="match status" value="1"/>
</dbReference>
<comment type="pathway">
    <text evidence="1">Nucleotide-sugar biosynthesis; UDP-alpha-D-glucuronate biosynthesis; UDP-alpha-D-glucuronate from UDP-alpha-D-glucose: step 1/1.</text>
</comment>
<proteinExistence type="inferred from homology"/>
<feature type="binding site" evidence="10">
    <location>
        <position position="206"/>
    </location>
    <ligand>
        <name>substrate</name>
    </ligand>
</feature>
<feature type="binding site" evidence="11">
    <location>
        <position position="154"/>
    </location>
    <ligand>
        <name>NAD(+)</name>
        <dbReference type="ChEBI" id="CHEBI:57540"/>
    </ligand>
</feature>
<evidence type="ECO:0000256" key="6">
    <source>
        <dbReference type="ARBA" id="ARBA00023027"/>
    </source>
</evidence>
<feature type="binding site" evidence="11">
    <location>
        <position position="265"/>
    </location>
    <ligand>
        <name>NAD(+)</name>
        <dbReference type="ChEBI" id="CHEBI:57540"/>
    </ligand>
</feature>
<dbReference type="Gene3D" id="3.40.50.720">
    <property type="entry name" value="NAD(P)-binding Rossmann-like Domain"/>
    <property type="match status" value="2"/>
</dbReference>
<dbReference type="InterPro" id="IPR014027">
    <property type="entry name" value="UDP-Glc/GDP-Man_DH_C"/>
</dbReference>
<name>A0AAT9G6F9_9RICK</name>
<sequence length="432" mass="47943">MNIRLHFIGTGYVGLVSGVMMSYLGHDVTCLDTDISKIDQLKKNILPIYEPKLAQYLPPLVKSSKLKFTANYSAELRNAQAVFITVGTPPLPSGEADLQYIFTAIDNLCEWINDDCLIVIKSTVPPTTCNQIINYLKKRNLKFPVASNPEFLREGTAVDDFLNPDRILIGTNNKHAEDLLKKIYLPLTTKNISLICTDLVTAELTKYASNTFLATKIAFINEMANLCERTGANIKELSIAMGLDKRIGKECLNAGPGFGGSCFPKDLLALSQIAGHYQCNLQIVNSVISSNDQRTYDMADRIDYIINDNLTNKNITVLGLTYKAGTDDIRSSPSIKIIKILVDKGANIKAFDPIGMDNAKKELKNIFFADSALSACQNSDIIVVATEWSEFKDLDWSLICHQVKSPIIIDFRHILDGDMLKSLGFKYYTIGT</sequence>
<dbReference type="PIRSF" id="PIRSF000124">
    <property type="entry name" value="UDPglc_GDPman_dh"/>
    <property type="match status" value="1"/>
</dbReference>
<dbReference type="Pfam" id="PF03721">
    <property type="entry name" value="UDPG_MGDP_dh_N"/>
    <property type="match status" value="1"/>
</dbReference>
<feature type="binding site" evidence="11">
    <location>
        <position position="32"/>
    </location>
    <ligand>
        <name>NAD(+)</name>
        <dbReference type="ChEBI" id="CHEBI:57540"/>
    </ligand>
</feature>
<dbReference type="InterPro" id="IPR036220">
    <property type="entry name" value="UDP-Glc/GDP-Man_DH_C_sf"/>
</dbReference>
<comment type="catalytic activity">
    <reaction evidence="7 8">
        <text>UDP-alpha-D-glucose + 2 NAD(+) + H2O = UDP-alpha-D-glucuronate + 2 NADH + 3 H(+)</text>
        <dbReference type="Rhea" id="RHEA:23596"/>
        <dbReference type="ChEBI" id="CHEBI:15377"/>
        <dbReference type="ChEBI" id="CHEBI:15378"/>
        <dbReference type="ChEBI" id="CHEBI:57540"/>
        <dbReference type="ChEBI" id="CHEBI:57945"/>
        <dbReference type="ChEBI" id="CHEBI:58052"/>
        <dbReference type="ChEBI" id="CHEBI:58885"/>
        <dbReference type="EC" id="1.1.1.22"/>
    </reaction>
</comment>
<feature type="binding site" evidence="10">
    <location>
        <position position="259"/>
    </location>
    <ligand>
        <name>substrate</name>
    </ligand>
</feature>